<feature type="binding site" evidence="15">
    <location>
        <position position="167"/>
    </location>
    <ligand>
        <name>substrate</name>
        <note>ligand shared between dimeric partners</note>
    </ligand>
</feature>
<dbReference type="GO" id="GO:0061621">
    <property type="term" value="P:canonical glycolysis"/>
    <property type="evidence" value="ECO:0007669"/>
    <property type="project" value="TreeGrafter"/>
</dbReference>
<evidence type="ECO:0000256" key="14">
    <source>
        <dbReference type="ARBA" id="ARBA00048070"/>
    </source>
</evidence>
<evidence type="ECO:0000256" key="9">
    <source>
        <dbReference type="ARBA" id="ARBA00022741"/>
    </source>
</evidence>
<reference evidence="18" key="1">
    <citation type="submission" date="2016-10" db="EMBL/GenBank/DDBJ databases">
        <authorList>
            <person name="Varghese N."/>
        </authorList>
    </citation>
    <scope>NUCLEOTIDE SEQUENCE [LARGE SCALE GENOMIC DNA]</scope>
    <source>
        <strain evidence="18">DSM 12489</strain>
    </source>
</reference>
<dbReference type="InterPro" id="IPR022953">
    <property type="entry name" value="ATP_PFK"/>
</dbReference>
<dbReference type="NCBIfam" id="NF002872">
    <property type="entry name" value="PRK03202.1"/>
    <property type="match status" value="1"/>
</dbReference>
<proteinExistence type="inferred from homology"/>
<dbReference type="InterPro" id="IPR035966">
    <property type="entry name" value="PKF_sf"/>
</dbReference>
<dbReference type="GO" id="GO:0003872">
    <property type="term" value="F:6-phosphofructokinase activity"/>
    <property type="evidence" value="ECO:0007669"/>
    <property type="project" value="UniProtKB-UniRule"/>
</dbReference>
<evidence type="ECO:0000313" key="17">
    <source>
        <dbReference type="EMBL" id="SDW02041.1"/>
    </source>
</evidence>
<dbReference type="FunFam" id="3.40.50.450:FF:000001">
    <property type="entry name" value="ATP-dependent 6-phosphofructokinase"/>
    <property type="match status" value="1"/>
</dbReference>
<organism evidence="17 18">
    <name type="scientific">Alicyclobacillus hesperidum</name>
    <dbReference type="NCBI Taxonomy" id="89784"/>
    <lineage>
        <taxon>Bacteria</taxon>
        <taxon>Bacillati</taxon>
        <taxon>Bacillota</taxon>
        <taxon>Bacilli</taxon>
        <taxon>Bacillales</taxon>
        <taxon>Alicyclobacillaceae</taxon>
        <taxon>Alicyclobacillus</taxon>
    </lineage>
</organism>
<evidence type="ECO:0000256" key="11">
    <source>
        <dbReference type="ARBA" id="ARBA00022840"/>
    </source>
</evidence>
<dbReference type="InterPro" id="IPR012003">
    <property type="entry name" value="ATP_PFK_prok-type"/>
</dbReference>
<feature type="binding site" evidence="15">
    <location>
        <begin position="26"/>
        <end position="30"/>
    </location>
    <ligand>
        <name>ADP</name>
        <dbReference type="ChEBI" id="CHEBI:456216"/>
        <note>allosteric activator; ligand shared between dimeric partners</note>
    </ligand>
</feature>
<evidence type="ECO:0000256" key="5">
    <source>
        <dbReference type="ARBA" id="ARBA00022490"/>
    </source>
</evidence>
<feature type="binding site" description="in other chain" evidence="15">
    <location>
        <begin position="218"/>
        <end position="220"/>
    </location>
    <ligand>
        <name>ADP</name>
        <dbReference type="ChEBI" id="CHEBI:456216"/>
        <note>allosteric activator; ligand shared between dimeric partners</note>
    </ligand>
</feature>
<evidence type="ECO:0000313" key="18">
    <source>
        <dbReference type="Proteomes" id="UP000182589"/>
    </source>
</evidence>
<sequence length="324" mass="34231">MGVMAIRKIGVLTSGGDAPGMNAGVRAVVRKAIYHGLEVVGIRRGYAGLLDGDFRPMPLESVGDIIQRGGTCLYTARCLEFMTEEGQRRGYQRLVDAGIEGLVVFGGDGSFHGAQKLHELGIRTIGVPSTIDNDIGACDANIGFDTAVQTAIQAIDKIRDTATSHERTYVIEVMGRSAGHIALAAGLAGGAESVLIPEVPYKLEDVVAKLQRGVARGKKHSIIVVAEGAAHGVEVGRYIEEHTGFDTRVTVLGHVQRGGAPSAVDRVLASRLGAYAVELCMQGVSGAMAATQNGELVAVPFDEVFRSERKPAQELCELAEILSI</sequence>
<feature type="binding site" evidence="15">
    <location>
        <begin position="107"/>
        <end position="110"/>
    </location>
    <ligand>
        <name>ATP</name>
        <dbReference type="ChEBI" id="CHEBI:30616"/>
    </ligand>
</feature>
<dbReference type="GO" id="GO:0016208">
    <property type="term" value="F:AMP binding"/>
    <property type="evidence" value="ECO:0007669"/>
    <property type="project" value="TreeGrafter"/>
</dbReference>
<dbReference type="GO" id="GO:0070095">
    <property type="term" value="F:fructose-6-phosphate binding"/>
    <property type="evidence" value="ECO:0007669"/>
    <property type="project" value="TreeGrafter"/>
</dbReference>
<comment type="activity regulation">
    <text evidence="15">Allosterically activated by ADP and other diphosphonucleosides, and allosterically inhibited by phosphoenolpyruvate.</text>
</comment>
<keyword evidence="10 15" id="KW-0418">Kinase</keyword>
<dbReference type="GO" id="GO:0042802">
    <property type="term" value="F:identical protein binding"/>
    <property type="evidence" value="ECO:0007669"/>
    <property type="project" value="TreeGrafter"/>
</dbReference>
<keyword evidence="12 15" id="KW-0460">Magnesium</keyword>
<comment type="subcellular location">
    <subcellularLocation>
        <location evidence="3 15">Cytoplasm</location>
    </subcellularLocation>
</comment>
<keyword evidence="9 15" id="KW-0547">Nucleotide-binding</keyword>
<dbReference type="GO" id="GO:0048029">
    <property type="term" value="F:monosaccharide binding"/>
    <property type="evidence" value="ECO:0007669"/>
    <property type="project" value="TreeGrafter"/>
</dbReference>
<evidence type="ECO:0000256" key="6">
    <source>
        <dbReference type="ARBA" id="ARBA00022533"/>
    </source>
</evidence>
<keyword evidence="5 15" id="KW-0963">Cytoplasm</keyword>
<evidence type="ECO:0000256" key="3">
    <source>
        <dbReference type="ARBA" id="ARBA00004496"/>
    </source>
</evidence>
<evidence type="ECO:0000256" key="10">
    <source>
        <dbReference type="ARBA" id="ARBA00022777"/>
    </source>
</evidence>
<dbReference type="Gene3D" id="3.40.50.460">
    <property type="entry name" value="Phosphofructokinase domain"/>
    <property type="match status" value="1"/>
</dbReference>
<dbReference type="Pfam" id="PF00365">
    <property type="entry name" value="PFK"/>
    <property type="match status" value="1"/>
</dbReference>
<keyword evidence="7 15" id="KW-0808">Transferase</keyword>
<name>A0A1H2Q4I9_9BACL</name>
<dbReference type="GO" id="GO:0005524">
    <property type="term" value="F:ATP binding"/>
    <property type="evidence" value="ECO:0007669"/>
    <property type="project" value="UniProtKB-UniRule"/>
</dbReference>
<dbReference type="InterPro" id="IPR015912">
    <property type="entry name" value="Phosphofructokinase_CS"/>
</dbReference>
<feature type="binding site" description="in other chain" evidence="15">
    <location>
        <begin position="174"/>
        <end position="176"/>
    </location>
    <ligand>
        <name>substrate</name>
        <note>ligand shared between dimeric partners</note>
    </ligand>
</feature>
<dbReference type="SUPFAM" id="SSF53784">
    <property type="entry name" value="Phosphofructokinase"/>
    <property type="match status" value="1"/>
</dbReference>
<dbReference type="Proteomes" id="UP000182589">
    <property type="component" value="Unassembled WGS sequence"/>
</dbReference>
<feature type="binding site" description="in other chain" evidence="15">
    <location>
        <position position="227"/>
    </location>
    <ligand>
        <name>substrate</name>
        <note>ligand shared between dimeric partners</note>
    </ligand>
</feature>
<keyword evidence="8 15" id="KW-0479">Metal-binding</keyword>
<dbReference type="FunFam" id="3.40.50.460:FF:000002">
    <property type="entry name" value="ATP-dependent 6-phosphofructokinase"/>
    <property type="match status" value="1"/>
</dbReference>
<evidence type="ECO:0000256" key="1">
    <source>
        <dbReference type="ARBA" id="ARBA00001946"/>
    </source>
</evidence>
<dbReference type="AlphaFoldDB" id="A0A1H2Q4I9"/>
<dbReference type="UniPathway" id="UPA00109">
    <property type="reaction ID" value="UER00182"/>
</dbReference>
<feature type="domain" description="Phosphofructokinase" evidence="16">
    <location>
        <begin position="8"/>
        <end position="279"/>
    </location>
</feature>
<evidence type="ECO:0000256" key="15">
    <source>
        <dbReference type="HAMAP-Rule" id="MF_00339"/>
    </source>
</evidence>
<comment type="function">
    <text evidence="2 15">Catalyzes the phosphorylation of D-fructose 6-phosphate to fructose 1,6-bisphosphate by ATP, the first committing step of glycolysis.</text>
</comment>
<evidence type="ECO:0000256" key="8">
    <source>
        <dbReference type="ARBA" id="ARBA00022723"/>
    </source>
</evidence>
<dbReference type="InterPro" id="IPR012828">
    <property type="entry name" value="PFKA_ATP_prok"/>
</dbReference>
<dbReference type="GO" id="GO:0030388">
    <property type="term" value="P:fructose 1,6-bisphosphate metabolic process"/>
    <property type="evidence" value="ECO:0007669"/>
    <property type="project" value="TreeGrafter"/>
</dbReference>
<evidence type="ECO:0000256" key="4">
    <source>
        <dbReference type="ARBA" id="ARBA00004679"/>
    </source>
</evidence>
<dbReference type="GO" id="GO:0006002">
    <property type="term" value="P:fructose 6-phosphate metabolic process"/>
    <property type="evidence" value="ECO:0007669"/>
    <property type="project" value="UniProtKB-UniRule"/>
</dbReference>
<dbReference type="PIRSF" id="PIRSF000532">
    <property type="entry name" value="ATP_PFK_prok"/>
    <property type="match status" value="1"/>
</dbReference>
<protein>
    <recommendedName>
        <fullName evidence="15">ATP-dependent 6-phosphofructokinase</fullName>
        <shortName evidence="15">ATP-PFK</shortName>
        <shortName evidence="15">Phosphofructokinase</shortName>
        <ecNumber evidence="15">2.7.1.11</ecNumber>
    </recommendedName>
    <alternativeName>
        <fullName evidence="15">Phosphohexokinase</fullName>
    </alternativeName>
</protein>
<dbReference type="EMBL" id="FNOJ01000001">
    <property type="protein sequence ID" value="SDW02041.1"/>
    <property type="molecule type" value="Genomic_DNA"/>
</dbReference>
<keyword evidence="18" id="KW-1185">Reference proteome</keyword>
<evidence type="ECO:0000256" key="12">
    <source>
        <dbReference type="ARBA" id="ARBA00022842"/>
    </source>
</evidence>
<feature type="binding site" description="in other chain" evidence="15">
    <location>
        <begin position="130"/>
        <end position="132"/>
    </location>
    <ligand>
        <name>substrate</name>
        <note>ligand shared between dimeric partners</note>
    </ligand>
</feature>
<dbReference type="PANTHER" id="PTHR13697">
    <property type="entry name" value="PHOSPHOFRUCTOKINASE"/>
    <property type="match status" value="1"/>
</dbReference>
<accession>A0A1H2Q4I9</accession>
<evidence type="ECO:0000256" key="2">
    <source>
        <dbReference type="ARBA" id="ARBA00002659"/>
    </source>
</evidence>
<keyword evidence="13 15" id="KW-0324">Glycolysis</keyword>
<gene>
    <name evidence="15" type="primary">pfkA</name>
    <name evidence="17" type="ORF">SAMN04489725_10175</name>
</gene>
<feature type="binding site" description="in other chain" evidence="15">
    <location>
        <position position="216"/>
    </location>
    <ligand>
        <name>ADP</name>
        <dbReference type="ChEBI" id="CHEBI:456216"/>
        <note>allosteric activator; ligand shared between dimeric partners</note>
    </ligand>
</feature>
<feature type="active site" description="Proton acceptor" evidence="15">
    <location>
        <position position="132"/>
    </location>
</feature>
<feature type="binding site" evidence="15">
    <location>
        <position position="248"/>
    </location>
    <ligand>
        <name>substrate</name>
        <note>ligand shared between dimeric partners</note>
    </ligand>
</feature>
<comment type="catalytic activity">
    <reaction evidence="14 15">
        <text>beta-D-fructose 6-phosphate + ATP = beta-D-fructose 1,6-bisphosphate + ADP + H(+)</text>
        <dbReference type="Rhea" id="RHEA:16109"/>
        <dbReference type="ChEBI" id="CHEBI:15378"/>
        <dbReference type="ChEBI" id="CHEBI:30616"/>
        <dbReference type="ChEBI" id="CHEBI:32966"/>
        <dbReference type="ChEBI" id="CHEBI:57634"/>
        <dbReference type="ChEBI" id="CHEBI:456216"/>
        <dbReference type="EC" id="2.7.1.11"/>
    </reaction>
</comment>
<evidence type="ECO:0000259" key="16">
    <source>
        <dbReference type="Pfam" id="PF00365"/>
    </source>
</evidence>
<keyword evidence="6 15" id="KW-0021">Allosteric enzyme</keyword>
<dbReference type="PANTHER" id="PTHR13697:SF4">
    <property type="entry name" value="ATP-DEPENDENT 6-PHOSPHOFRUCTOKINASE"/>
    <property type="match status" value="1"/>
</dbReference>
<dbReference type="STRING" id="89784.SAMN04489725_10175"/>
<feature type="binding site" evidence="15">
    <location>
        <begin position="77"/>
        <end position="78"/>
    </location>
    <ligand>
        <name>ATP</name>
        <dbReference type="ChEBI" id="CHEBI:30616"/>
    </ligand>
</feature>
<comment type="subunit">
    <text evidence="15">Homotetramer.</text>
</comment>
<feature type="binding site" description="in other chain" evidence="15">
    <location>
        <begin position="254"/>
        <end position="257"/>
    </location>
    <ligand>
        <name>substrate</name>
        <note>ligand shared between dimeric partners</note>
    </ligand>
</feature>
<evidence type="ECO:0000256" key="7">
    <source>
        <dbReference type="ARBA" id="ARBA00022679"/>
    </source>
</evidence>
<comment type="similarity">
    <text evidence="15">Belongs to the phosphofructokinase type A (PFKA) family. ATP-dependent PFK group I subfamily. Prokaryotic clade 'B1' sub-subfamily.</text>
</comment>
<evidence type="ECO:0000256" key="13">
    <source>
        <dbReference type="ARBA" id="ARBA00023152"/>
    </source>
</evidence>
<comment type="caution">
    <text evidence="15">Lacks conserved residue(s) required for the propagation of feature annotation.</text>
</comment>
<keyword evidence="11 15" id="KW-0067">ATP-binding</keyword>
<feature type="binding site" evidence="15">
    <location>
        <position position="108"/>
    </location>
    <ligand>
        <name>Mg(2+)</name>
        <dbReference type="ChEBI" id="CHEBI:18420"/>
        <note>catalytic</note>
    </ligand>
</feature>
<feature type="binding site" description="in other chain" evidence="15">
    <location>
        <position position="159"/>
    </location>
    <ligand>
        <name>ADP</name>
        <dbReference type="ChEBI" id="CHEBI:456216"/>
        <note>allosteric activator; ligand shared between dimeric partners</note>
    </ligand>
</feature>
<dbReference type="PRINTS" id="PR00476">
    <property type="entry name" value="PHFRCTKINASE"/>
</dbReference>
<feature type="binding site" description="in other chain" evidence="15">
    <location>
        <begin position="190"/>
        <end position="192"/>
    </location>
    <ligand>
        <name>ADP</name>
        <dbReference type="ChEBI" id="CHEBI:456216"/>
        <note>allosteric activator; ligand shared between dimeric partners</note>
    </ligand>
</feature>
<dbReference type="InterPro" id="IPR000023">
    <property type="entry name" value="Phosphofructokinase_dom"/>
</dbReference>
<comment type="pathway">
    <text evidence="4 15">Carbohydrate degradation; glycolysis; D-glyceraldehyde 3-phosphate and glycerone phosphate from D-glucose: step 3/4.</text>
</comment>
<dbReference type="EC" id="2.7.1.11" evidence="15"/>
<dbReference type="GO" id="GO:0005945">
    <property type="term" value="C:6-phosphofructokinase complex"/>
    <property type="evidence" value="ECO:0007669"/>
    <property type="project" value="TreeGrafter"/>
</dbReference>
<dbReference type="NCBIfam" id="TIGR02482">
    <property type="entry name" value="PFKA_ATP"/>
    <property type="match status" value="1"/>
</dbReference>
<dbReference type="HAMAP" id="MF_00339">
    <property type="entry name" value="Phosphofructokinase_I_B1"/>
    <property type="match status" value="1"/>
</dbReference>
<dbReference type="GO" id="GO:0046872">
    <property type="term" value="F:metal ion binding"/>
    <property type="evidence" value="ECO:0007669"/>
    <property type="project" value="UniProtKB-KW"/>
</dbReference>
<feature type="binding site" evidence="15">
    <location>
        <position position="16"/>
    </location>
    <ligand>
        <name>ATP</name>
        <dbReference type="ChEBI" id="CHEBI:30616"/>
    </ligand>
</feature>
<dbReference type="Gene3D" id="3.40.50.450">
    <property type="match status" value="1"/>
</dbReference>
<dbReference type="PROSITE" id="PS00433">
    <property type="entry name" value="PHOSPHOFRUCTOKINASE"/>
    <property type="match status" value="1"/>
</dbReference>
<comment type="cofactor">
    <cofactor evidence="1 15">
        <name>Mg(2+)</name>
        <dbReference type="ChEBI" id="CHEBI:18420"/>
    </cofactor>
</comment>